<dbReference type="AlphaFoldDB" id="A0ABD3WIE1"/>
<dbReference type="EMBL" id="JBJQND010000006">
    <property type="protein sequence ID" value="KAL3873739.1"/>
    <property type="molecule type" value="Genomic_DNA"/>
</dbReference>
<accession>A0ABD3WIE1</accession>
<reference evidence="1 2" key="1">
    <citation type="submission" date="2024-11" db="EMBL/GenBank/DDBJ databases">
        <title>Chromosome-level genome assembly of the freshwater bivalve Anodonta woodiana.</title>
        <authorList>
            <person name="Chen X."/>
        </authorList>
    </citation>
    <scope>NUCLEOTIDE SEQUENCE [LARGE SCALE GENOMIC DNA]</scope>
    <source>
        <strain evidence="1">MN2024</strain>
        <tissue evidence="1">Gills</tissue>
    </source>
</reference>
<evidence type="ECO:0000313" key="2">
    <source>
        <dbReference type="Proteomes" id="UP001634394"/>
    </source>
</evidence>
<evidence type="ECO:0000313" key="1">
    <source>
        <dbReference type="EMBL" id="KAL3873739.1"/>
    </source>
</evidence>
<organism evidence="1 2">
    <name type="scientific">Sinanodonta woodiana</name>
    <name type="common">Chinese pond mussel</name>
    <name type="synonym">Anodonta woodiana</name>
    <dbReference type="NCBI Taxonomy" id="1069815"/>
    <lineage>
        <taxon>Eukaryota</taxon>
        <taxon>Metazoa</taxon>
        <taxon>Spiralia</taxon>
        <taxon>Lophotrochozoa</taxon>
        <taxon>Mollusca</taxon>
        <taxon>Bivalvia</taxon>
        <taxon>Autobranchia</taxon>
        <taxon>Heteroconchia</taxon>
        <taxon>Palaeoheterodonta</taxon>
        <taxon>Unionida</taxon>
        <taxon>Unionoidea</taxon>
        <taxon>Unionidae</taxon>
        <taxon>Unioninae</taxon>
        <taxon>Sinanodonta</taxon>
    </lineage>
</organism>
<sequence length="113" mass="12343">SPFQKPTLNDNSTVKCQVNTACHILTYTDTENGICPDLTQAGLVDNIYFFPASMKDGKCVVDTTFTPSGNQASSNRICMNIRNSDHTRCLNVQVEDTLKVSAPCKNKHCQNGG</sequence>
<proteinExistence type="predicted"/>
<keyword evidence="2" id="KW-1185">Reference proteome</keyword>
<feature type="non-terminal residue" evidence="1">
    <location>
        <position position="1"/>
    </location>
</feature>
<protein>
    <submittedName>
        <fullName evidence="1">Uncharacterized protein</fullName>
    </submittedName>
</protein>
<name>A0ABD3WIE1_SINWO</name>
<feature type="non-terminal residue" evidence="1">
    <location>
        <position position="113"/>
    </location>
</feature>
<comment type="caution">
    <text evidence="1">The sequence shown here is derived from an EMBL/GenBank/DDBJ whole genome shotgun (WGS) entry which is preliminary data.</text>
</comment>
<dbReference type="Proteomes" id="UP001634394">
    <property type="component" value="Unassembled WGS sequence"/>
</dbReference>
<gene>
    <name evidence="1" type="ORF">ACJMK2_036828</name>
</gene>